<dbReference type="OrthoDB" id="127339at2759"/>
<name>A0A8K1CFA0_PYTOL</name>
<feature type="transmembrane region" description="Helical" evidence="1">
    <location>
        <begin position="52"/>
        <end position="72"/>
    </location>
</feature>
<dbReference type="AlphaFoldDB" id="A0A8K1CFA0"/>
<reference evidence="2" key="1">
    <citation type="submission" date="2019-03" db="EMBL/GenBank/DDBJ databases">
        <title>Long read genome sequence of the mycoparasitic Pythium oligandrum ATCC 38472 isolated from sugarbeet rhizosphere.</title>
        <authorList>
            <person name="Gaulin E."/>
        </authorList>
    </citation>
    <scope>NUCLEOTIDE SEQUENCE</scope>
    <source>
        <strain evidence="2">ATCC 38472_TT</strain>
    </source>
</reference>
<organism evidence="2 3">
    <name type="scientific">Pythium oligandrum</name>
    <name type="common">Mycoparasitic fungus</name>
    <dbReference type="NCBI Taxonomy" id="41045"/>
    <lineage>
        <taxon>Eukaryota</taxon>
        <taxon>Sar</taxon>
        <taxon>Stramenopiles</taxon>
        <taxon>Oomycota</taxon>
        <taxon>Peronosporomycetes</taxon>
        <taxon>Pythiales</taxon>
        <taxon>Pythiaceae</taxon>
        <taxon>Pythium</taxon>
    </lineage>
</organism>
<dbReference type="Proteomes" id="UP000794436">
    <property type="component" value="Unassembled WGS sequence"/>
</dbReference>
<accession>A0A8K1CFA0</accession>
<keyword evidence="1" id="KW-0812">Transmembrane</keyword>
<dbReference type="EMBL" id="SPLM01000074">
    <property type="protein sequence ID" value="TMW62140.1"/>
    <property type="molecule type" value="Genomic_DNA"/>
</dbReference>
<keyword evidence="1" id="KW-0472">Membrane</keyword>
<proteinExistence type="predicted"/>
<keyword evidence="3" id="KW-1185">Reference proteome</keyword>
<evidence type="ECO:0000313" key="2">
    <source>
        <dbReference type="EMBL" id="TMW62140.1"/>
    </source>
</evidence>
<evidence type="ECO:0000256" key="1">
    <source>
        <dbReference type="SAM" id="Phobius"/>
    </source>
</evidence>
<comment type="caution">
    <text evidence="2">The sequence shown here is derived from an EMBL/GenBank/DDBJ whole genome shotgun (WGS) entry which is preliminary data.</text>
</comment>
<keyword evidence="1" id="KW-1133">Transmembrane helix</keyword>
<protein>
    <submittedName>
        <fullName evidence="2">Uncharacterized protein</fullName>
    </submittedName>
</protein>
<evidence type="ECO:0000313" key="3">
    <source>
        <dbReference type="Proteomes" id="UP000794436"/>
    </source>
</evidence>
<gene>
    <name evidence="2" type="ORF">Poli38472_009633</name>
</gene>
<sequence length="188" mass="19368">MSSNAWGTNTVLKEIELEPTTPSDLPVATEVPVATEAPVVTAMPVDDSAQKIGGLAAAAVIGGSVTSGVIALGAVPAAIAAGVTGGLGLIGLGAMGIVETCTSHQHEKISGYTPRVYGDNCWFIATEEGCGNVQVCRYASEAVARTMMDKIWCCRVLYNPDGVEQASGGWNGLALGTIRRVIKEKYVG</sequence>
<feature type="transmembrane region" description="Helical" evidence="1">
    <location>
        <begin position="78"/>
        <end position="98"/>
    </location>
</feature>